<proteinExistence type="predicted"/>
<dbReference type="InterPro" id="IPR031709">
    <property type="entry name" value="PutAbiC"/>
</dbReference>
<keyword evidence="2" id="KW-0472">Membrane</keyword>
<dbReference type="RefSeq" id="WP_337971045.1">
    <property type="nucleotide sequence ID" value="NZ_CP065217.1"/>
</dbReference>
<sequence>MRTRFRDFKYKGFTGTVERLEDGSFSGKVNDLNEGFSYLAPSHSELEVQFKNRVDYFYELCTMLGVEPEIIGRVKSRSWPYFLLFLIAVFVMAGLLWFYAHEFPLSEVASQSNSKLDWFDKSGSFFNNYSAPLLSFLSFMGLLFTIYQQNRSHQLSLKELALTREELELTRKEIEKTTIANEEQAEALRQQVVEAQSAAAEQKALAQEQRKATQIQQFETSFYALLAEHNQALTELINAAKGNNDDIVNISSIAFYSMHDCLKEIQDNAQLCRYFRMLYQILKFVVTNHVSNLNRDFSNEYLQSDVSEEEKRYASLIRAMLPQNVLGILAVNCCAGYEPEHSYHKYFLVLQRYSFLEHLNVDTALTYREMDYRHPNAMAIVIQSYSPTAFGTSESLVKLEKKFRKYLEYENPESDHIIFVLGKGKKGSVYEKMTKIEHAWNCPFWAVLN</sequence>
<keyword evidence="1" id="KW-0175">Coiled coil</keyword>
<accession>A0AAJ4IDJ7</accession>
<gene>
    <name evidence="3" type="ORF">I3X05_06665</name>
</gene>
<feature type="coiled-coil region" evidence="1">
    <location>
        <begin position="157"/>
        <end position="205"/>
    </location>
</feature>
<evidence type="ECO:0000256" key="1">
    <source>
        <dbReference type="SAM" id="Coils"/>
    </source>
</evidence>
<organism evidence="3 4">
    <name type="scientific">Vibrio navarrensis</name>
    <dbReference type="NCBI Taxonomy" id="29495"/>
    <lineage>
        <taxon>Bacteria</taxon>
        <taxon>Pseudomonadati</taxon>
        <taxon>Pseudomonadota</taxon>
        <taxon>Gammaproteobacteria</taxon>
        <taxon>Vibrionales</taxon>
        <taxon>Vibrionaceae</taxon>
        <taxon>Vibrio</taxon>
    </lineage>
</organism>
<evidence type="ECO:0000313" key="4">
    <source>
        <dbReference type="Proteomes" id="UP000594435"/>
    </source>
</evidence>
<keyword evidence="2" id="KW-1133">Transmembrane helix</keyword>
<feature type="transmembrane region" description="Helical" evidence="2">
    <location>
        <begin position="129"/>
        <end position="147"/>
    </location>
</feature>
<name>A0AAJ4IDJ7_9VIBR</name>
<dbReference type="AlphaFoldDB" id="A0AAJ4IDJ7"/>
<dbReference type="Proteomes" id="UP000594435">
    <property type="component" value="Chromosome 1"/>
</dbReference>
<feature type="transmembrane region" description="Helical" evidence="2">
    <location>
        <begin position="81"/>
        <end position="100"/>
    </location>
</feature>
<dbReference type="EMBL" id="CP065217">
    <property type="protein sequence ID" value="QPL54800.1"/>
    <property type="molecule type" value="Genomic_DNA"/>
</dbReference>
<reference evidence="3 4" key="1">
    <citation type="submission" date="2020-11" db="EMBL/GenBank/DDBJ databases">
        <title>Complete and Circularized Genome Assembly of a human isolate of Vibrio navarrensis biotype pommerensis with MiSeq and MinION Sequence Data.</title>
        <authorList>
            <person name="Schwartz K."/>
            <person name="Borowiak M."/>
            <person name="Deneke C."/>
            <person name="Balau V."/>
            <person name="Metelmann C."/>
            <person name="Strauch E."/>
        </authorList>
    </citation>
    <scope>NUCLEOTIDE SEQUENCE [LARGE SCALE GENOMIC DNA]</scope>
    <source>
        <strain evidence="3 4">20-VB00237</strain>
    </source>
</reference>
<evidence type="ECO:0000256" key="2">
    <source>
        <dbReference type="SAM" id="Phobius"/>
    </source>
</evidence>
<keyword evidence="2" id="KW-0812">Transmembrane</keyword>
<dbReference type="Pfam" id="PF16872">
    <property type="entry name" value="putAbiC"/>
    <property type="match status" value="1"/>
</dbReference>
<evidence type="ECO:0000313" key="3">
    <source>
        <dbReference type="EMBL" id="QPL54800.1"/>
    </source>
</evidence>
<protein>
    <submittedName>
        <fullName evidence="3">Uncharacterized protein</fullName>
    </submittedName>
</protein>